<evidence type="ECO:0000313" key="2">
    <source>
        <dbReference type="EMBL" id="PZW41594.1"/>
    </source>
</evidence>
<proteinExistence type="predicted"/>
<dbReference type="CDD" id="cd00093">
    <property type="entry name" value="HTH_XRE"/>
    <property type="match status" value="1"/>
</dbReference>
<dbReference type="InterPro" id="IPR010982">
    <property type="entry name" value="Lambda_DNA-bd_dom_sf"/>
</dbReference>
<comment type="caution">
    <text evidence="2">The sequence shown here is derived from an EMBL/GenBank/DDBJ whole genome shotgun (WGS) entry which is preliminary data.</text>
</comment>
<dbReference type="PROSITE" id="PS50943">
    <property type="entry name" value="HTH_CROC1"/>
    <property type="match status" value="1"/>
</dbReference>
<dbReference type="Gene3D" id="1.10.260.40">
    <property type="entry name" value="lambda repressor-like DNA-binding domains"/>
    <property type="match status" value="1"/>
</dbReference>
<feature type="domain" description="HTH cro/C1-type" evidence="1">
    <location>
        <begin position="17"/>
        <end position="51"/>
    </location>
</feature>
<evidence type="ECO:0000313" key="3">
    <source>
        <dbReference type="Proteomes" id="UP000249542"/>
    </source>
</evidence>
<dbReference type="AlphaFoldDB" id="A0A2W7I4J2"/>
<keyword evidence="3" id="KW-1185">Reference proteome</keyword>
<dbReference type="Pfam" id="PF01381">
    <property type="entry name" value="HTH_3"/>
    <property type="match status" value="1"/>
</dbReference>
<dbReference type="SMART" id="SM00530">
    <property type="entry name" value="HTH_XRE"/>
    <property type="match status" value="1"/>
</dbReference>
<organism evidence="2 3">
    <name type="scientific">Mesonia algae</name>
    <dbReference type="NCBI Taxonomy" id="213248"/>
    <lineage>
        <taxon>Bacteria</taxon>
        <taxon>Pseudomonadati</taxon>
        <taxon>Bacteroidota</taxon>
        <taxon>Flavobacteriia</taxon>
        <taxon>Flavobacteriales</taxon>
        <taxon>Flavobacteriaceae</taxon>
        <taxon>Mesonia</taxon>
    </lineage>
</organism>
<dbReference type="GO" id="GO:0003677">
    <property type="term" value="F:DNA binding"/>
    <property type="evidence" value="ECO:0007669"/>
    <property type="project" value="InterPro"/>
</dbReference>
<accession>A0A2W7I4J2</accession>
<gene>
    <name evidence="2" type="ORF">LX95_01275</name>
</gene>
<dbReference type="Proteomes" id="UP000249542">
    <property type="component" value="Unassembled WGS sequence"/>
</dbReference>
<dbReference type="InterPro" id="IPR001387">
    <property type="entry name" value="Cro/C1-type_HTH"/>
</dbReference>
<protein>
    <submittedName>
        <fullName evidence="2">Helix-turn-helix protein</fullName>
    </submittedName>
</protein>
<evidence type="ECO:0000259" key="1">
    <source>
        <dbReference type="PROSITE" id="PS50943"/>
    </source>
</evidence>
<name>A0A2W7I4J2_9FLAO</name>
<dbReference type="SUPFAM" id="SSF47413">
    <property type="entry name" value="lambda repressor-like DNA-binding domains"/>
    <property type="match status" value="1"/>
</dbReference>
<sequence length="142" mass="16929">MLKSQKYYIYVFNCMEIKRLRKKLNLTQVEFGKIINKSHATIRKYESGEIEVPGNIKELLRLKYPQHFSTEKLQVTVLEPGENYTNFKKELHHKTLEVERLLERNAELMKINGLQARNIELLEEQIQLYKDRLKNYEGKTAS</sequence>
<dbReference type="EMBL" id="QKYV01000003">
    <property type="protein sequence ID" value="PZW41594.1"/>
    <property type="molecule type" value="Genomic_DNA"/>
</dbReference>
<reference evidence="2 3" key="1">
    <citation type="submission" date="2018-06" db="EMBL/GenBank/DDBJ databases">
        <title>Genomic Encyclopedia of Archaeal and Bacterial Type Strains, Phase II (KMG-II): from individual species to whole genera.</title>
        <authorList>
            <person name="Goeker M."/>
        </authorList>
    </citation>
    <scope>NUCLEOTIDE SEQUENCE [LARGE SCALE GENOMIC DNA]</scope>
    <source>
        <strain evidence="2 3">DSM 15361</strain>
    </source>
</reference>